<dbReference type="PANTHER" id="PTHR12242">
    <property type="entry name" value="OS02G0130600 PROTEIN-RELATED"/>
    <property type="match status" value="1"/>
</dbReference>
<feature type="transmembrane region" description="Helical" evidence="1">
    <location>
        <begin position="109"/>
        <end position="127"/>
    </location>
</feature>
<organism evidence="2 3">
    <name type="scientific">Terfezia boudieri ATCC MYA-4762</name>
    <dbReference type="NCBI Taxonomy" id="1051890"/>
    <lineage>
        <taxon>Eukaryota</taxon>
        <taxon>Fungi</taxon>
        <taxon>Dikarya</taxon>
        <taxon>Ascomycota</taxon>
        <taxon>Pezizomycotina</taxon>
        <taxon>Pezizomycetes</taxon>
        <taxon>Pezizales</taxon>
        <taxon>Pezizaceae</taxon>
        <taxon>Terfezia</taxon>
    </lineage>
</organism>
<dbReference type="EMBL" id="ML121532">
    <property type="protein sequence ID" value="RPB27203.1"/>
    <property type="molecule type" value="Genomic_DNA"/>
</dbReference>
<keyword evidence="1" id="KW-0472">Membrane</keyword>
<evidence type="ECO:0000256" key="1">
    <source>
        <dbReference type="SAM" id="Phobius"/>
    </source>
</evidence>
<sequence length="274" mass="31469">MGLYKLARVDSPFDPSNRFESSYILNTYVLAGYRLLISLYCFSALIFRLAYSAKSGENAGKSFSYFTNITYWGLAFYFLFAGFHTFQYARYGQAPLQRWPKILQFLHSLYYSTIVLFPFLVTAVYWLDSRELLAPEQGFHTVYDAWSNISVHAMNSLWAVLEIFLSRVGPMPWIHIPFLILFLAGYLAVAYITKATQGFYTYDFLDPNTDGPKKVAVYVFGIAIGICILFAIIVGVHWVKLWFFERVVGIDKNQFVHGGSRKRERIPGAFESKA</sequence>
<protein>
    <recommendedName>
        <fullName evidence="4">FAR-17a/AIG1-like protein</fullName>
    </recommendedName>
</protein>
<reference evidence="2 3" key="1">
    <citation type="journal article" date="2018" name="Nat. Ecol. Evol.">
        <title>Pezizomycetes genomes reveal the molecular basis of ectomycorrhizal truffle lifestyle.</title>
        <authorList>
            <person name="Murat C."/>
            <person name="Payen T."/>
            <person name="Noel B."/>
            <person name="Kuo A."/>
            <person name="Morin E."/>
            <person name="Chen J."/>
            <person name="Kohler A."/>
            <person name="Krizsan K."/>
            <person name="Balestrini R."/>
            <person name="Da Silva C."/>
            <person name="Montanini B."/>
            <person name="Hainaut M."/>
            <person name="Levati E."/>
            <person name="Barry K.W."/>
            <person name="Belfiori B."/>
            <person name="Cichocki N."/>
            <person name="Clum A."/>
            <person name="Dockter R.B."/>
            <person name="Fauchery L."/>
            <person name="Guy J."/>
            <person name="Iotti M."/>
            <person name="Le Tacon F."/>
            <person name="Lindquist E.A."/>
            <person name="Lipzen A."/>
            <person name="Malagnac F."/>
            <person name="Mello A."/>
            <person name="Molinier V."/>
            <person name="Miyauchi S."/>
            <person name="Poulain J."/>
            <person name="Riccioni C."/>
            <person name="Rubini A."/>
            <person name="Sitrit Y."/>
            <person name="Splivallo R."/>
            <person name="Traeger S."/>
            <person name="Wang M."/>
            <person name="Zifcakova L."/>
            <person name="Wipf D."/>
            <person name="Zambonelli A."/>
            <person name="Paolocci F."/>
            <person name="Nowrousian M."/>
            <person name="Ottonello S."/>
            <person name="Baldrian P."/>
            <person name="Spatafora J.W."/>
            <person name="Henrissat B."/>
            <person name="Nagy L.G."/>
            <person name="Aury J.M."/>
            <person name="Wincker P."/>
            <person name="Grigoriev I.V."/>
            <person name="Bonfante P."/>
            <person name="Martin F.M."/>
        </authorList>
    </citation>
    <scope>NUCLEOTIDE SEQUENCE [LARGE SCALE GENOMIC DNA]</scope>
    <source>
        <strain evidence="2 3">ATCC MYA-4762</strain>
    </source>
</reference>
<dbReference type="STRING" id="1051890.A0A3N4LWB8"/>
<dbReference type="AlphaFoldDB" id="A0A3N4LWB8"/>
<feature type="transmembrane region" description="Helical" evidence="1">
    <location>
        <begin position="28"/>
        <end position="51"/>
    </location>
</feature>
<keyword evidence="1" id="KW-1133">Transmembrane helix</keyword>
<gene>
    <name evidence="2" type="ORF">L211DRAFT_780339</name>
</gene>
<feature type="transmembrane region" description="Helical" evidence="1">
    <location>
        <begin position="215"/>
        <end position="239"/>
    </location>
</feature>
<evidence type="ECO:0008006" key="4">
    <source>
        <dbReference type="Google" id="ProtNLM"/>
    </source>
</evidence>
<dbReference type="PANTHER" id="PTHR12242:SF1">
    <property type="entry name" value="MYND-TYPE DOMAIN-CONTAINING PROTEIN"/>
    <property type="match status" value="1"/>
</dbReference>
<evidence type="ECO:0000313" key="2">
    <source>
        <dbReference type="EMBL" id="RPB27203.1"/>
    </source>
</evidence>
<dbReference type="InParanoid" id="A0A3N4LWB8"/>
<dbReference type="OrthoDB" id="419711at2759"/>
<evidence type="ECO:0000313" key="3">
    <source>
        <dbReference type="Proteomes" id="UP000267821"/>
    </source>
</evidence>
<dbReference type="Proteomes" id="UP000267821">
    <property type="component" value="Unassembled WGS sequence"/>
</dbReference>
<feature type="transmembrane region" description="Helical" evidence="1">
    <location>
        <begin position="172"/>
        <end position="192"/>
    </location>
</feature>
<feature type="transmembrane region" description="Helical" evidence="1">
    <location>
        <begin position="71"/>
        <end position="89"/>
    </location>
</feature>
<keyword evidence="3" id="KW-1185">Reference proteome</keyword>
<proteinExistence type="predicted"/>
<accession>A0A3N4LWB8</accession>
<dbReference type="GO" id="GO:0016020">
    <property type="term" value="C:membrane"/>
    <property type="evidence" value="ECO:0007669"/>
    <property type="project" value="TreeGrafter"/>
</dbReference>
<name>A0A3N4LWB8_9PEZI</name>
<keyword evidence="1" id="KW-0812">Transmembrane</keyword>